<evidence type="ECO:0000313" key="3">
    <source>
        <dbReference type="Proteomes" id="UP001519325"/>
    </source>
</evidence>
<gene>
    <name evidence="2" type="ORF">BJ987_006118</name>
</gene>
<sequence length="101" mass="11502">MSRLVKLGFDLLLGDLLWFVIGGLILLVLAAYAWDVISVPVVWVLDRFRKDHGFDEQPEQVSHTGRTARTRERRAARDAERRAALRAKHADSGRVYADQTD</sequence>
<dbReference type="Proteomes" id="UP001519325">
    <property type="component" value="Unassembled WGS sequence"/>
</dbReference>
<name>A0ABS4QNC8_9NOCA</name>
<keyword evidence="1" id="KW-0472">Membrane</keyword>
<dbReference type="RefSeq" id="WP_209896507.1">
    <property type="nucleotide sequence ID" value="NZ_JAGGMR010000001.1"/>
</dbReference>
<evidence type="ECO:0000256" key="1">
    <source>
        <dbReference type="SAM" id="Phobius"/>
    </source>
</evidence>
<keyword evidence="1" id="KW-0812">Transmembrane</keyword>
<protein>
    <recommendedName>
        <fullName evidence="4">DUF4229 domain-containing protein</fullName>
    </recommendedName>
</protein>
<accession>A0ABS4QNC8</accession>
<reference evidence="2 3" key="1">
    <citation type="submission" date="2021-03" db="EMBL/GenBank/DDBJ databases">
        <title>Sequencing the genomes of 1000 actinobacteria strains.</title>
        <authorList>
            <person name="Klenk H.-P."/>
        </authorList>
    </citation>
    <scope>NUCLEOTIDE SEQUENCE [LARGE SCALE GENOMIC DNA]</scope>
    <source>
        <strain evidence="2 3">DSM 45516</strain>
    </source>
</reference>
<keyword evidence="3" id="KW-1185">Reference proteome</keyword>
<proteinExistence type="predicted"/>
<evidence type="ECO:0000313" key="2">
    <source>
        <dbReference type="EMBL" id="MBP2193217.1"/>
    </source>
</evidence>
<organism evidence="2 3">
    <name type="scientific">Nocardia goodfellowii</name>
    <dbReference type="NCBI Taxonomy" id="882446"/>
    <lineage>
        <taxon>Bacteria</taxon>
        <taxon>Bacillati</taxon>
        <taxon>Actinomycetota</taxon>
        <taxon>Actinomycetes</taxon>
        <taxon>Mycobacteriales</taxon>
        <taxon>Nocardiaceae</taxon>
        <taxon>Nocardia</taxon>
    </lineage>
</organism>
<dbReference type="EMBL" id="JAGGMR010000001">
    <property type="protein sequence ID" value="MBP2193217.1"/>
    <property type="molecule type" value="Genomic_DNA"/>
</dbReference>
<comment type="caution">
    <text evidence="2">The sequence shown here is derived from an EMBL/GenBank/DDBJ whole genome shotgun (WGS) entry which is preliminary data.</text>
</comment>
<keyword evidence="1" id="KW-1133">Transmembrane helix</keyword>
<feature type="transmembrane region" description="Helical" evidence="1">
    <location>
        <begin position="16"/>
        <end position="45"/>
    </location>
</feature>
<evidence type="ECO:0008006" key="4">
    <source>
        <dbReference type="Google" id="ProtNLM"/>
    </source>
</evidence>